<name>A0ABM7XZK3_9PROT</name>
<sequence>MGYSKVVDGACVCRDAAASRERCGWCLAETAPILRGEAPEVGKTEPCGDVSGRRVGSRCQQRLARRGKTHTAKMRERRMTDEGNEMAMQRAFWHVAEAGKVRHGQRVRQRPAHIRQRTPDIARDRSTRGRSGERTGAIWHHGMLQAAAPPGVPSWTLGHTAA</sequence>
<gene>
    <name evidence="2" type="ORF">Rmf_08620</name>
</gene>
<feature type="compositionally biased region" description="Basic and acidic residues" evidence="1">
    <location>
        <begin position="117"/>
        <end position="133"/>
    </location>
</feature>
<feature type="compositionally biased region" description="Basic residues" evidence="1">
    <location>
        <begin position="102"/>
        <end position="116"/>
    </location>
</feature>
<protein>
    <submittedName>
        <fullName evidence="2">Uncharacterized protein</fullName>
    </submittedName>
</protein>
<proteinExistence type="predicted"/>
<accession>A0ABM7XZK3</accession>
<evidence type="ECO:0000313" key="3">
    <source>
        <dbReference type="Proteomes" id="UP000831327"/>
    </source>
</evidence>
<dbReference type="Proteomes" id="UP000831327">
    <property type="component" value="Chromosome"/>
</dbReference>
<evidence type="ECO:0000313" key="2">
    <source>
        <dbReference type="EMBL" id="BDG70933.1"/>
    </source>
</evidence>
<evidence type="ECO:0000256" key="1">
    <source>
        <dbReference type="SAM" id="MobiDB-lite"/>
    </source>
</evidence>
<organism evidence="2 3">
    <name type="scientific">Roseomonas fluvialis</name>
    <dbReference type="NCBI Taxonomy" id="1750527"/>
    <lineage>
        <taxon>Bacteria</taxon>
        <taxon>Pseudomonadati</taxon>
        <taxon>Pseudomonadota</taxon>
        <taxon>Alphaproteobacteria</taxon>
        <taxon>Acetobacterales</taxon>
        <taxon>Roseomonadaceae</taxon>
        <taxon>Roseomonas</taxon>
    </lineage>
</organism>
<reference evidence="2 3" key="1">
    <citation type="journal article" date="2016" name="Microbes Environ.">
        <title>Phylogenetically diverse aerobic anoxygenic phototrophic bacteria isolated from epilithic biofilms in Tama river, Japan.</title>
        <authorList>
            <person name="Hirose S."/>
            <person name="Matsuura K."/>
            <person name="Haruta S."/>
        </authorList>
    </citation>
    <scope>NUCLEOTIDE SEQUENCE [LARGE SCALE GENOMIC DNA]</scope>
    <source>
        <strain evidence="2 3">S08</strain>
    </source>
</reference>
<keyword evidence="3" id="KW-1185">Reference proteome</keyword>
<feature type="region of interest" description="Disordered" evidence="1">
    <location>
        <begin position="102"/>
        <end position="133"/>
    </location>
</feature>
<dbReference type="EMBL" id="AP025637">
    <property type="protein sequence ID" value="BDG70933.1"/>
    <property type="molecule type" value="Genomic_DNA"/>
</dbReference>